<evidence type="ECO:0000313" key="7">
    <source>
        <dbReference type="Proteomes" id="UP001431783"/>
    </source>
</evidence>
<dbReference type="AlphaFoldDB" id="A0AAW1UHH9"/>
<keyword evidence="3 5" id="KW-0175">Coiled coil</keyword>
<sequence>MTQPNYLKDILKSLGWNDGFQIPVADDENKALEAEVARLTLARLKAKTDCENATQKYEALERHMKFITQESEQIQKLLSTHKKQLDTENHYLRTSEAEKTRLLNDIRDTIKEEKEIRQKNNEKKAEIKRGMEKIEKIKKETFWDEEALKAWEQSLNKRDEDNNLLIKFSKEDEKNFLELEAKRASLQMEYLQREKTVAKMVNDLSNYESVIERTGKTIQLQLAERDALVVQWKETVKILHQRDDAISLQEDKLLETMEMIQKNQEILKNEESLLNIEKNNNKELERENEDLSAQYSRHQRNLDNVYQYVLLLNSEVNGIKRQVTKTANNLENERCKFKTLNKEIENKTNEIENVEKKLLKLMEKYENLKVVNMNVGERCKQLEKLIDYETKQHAVYMTDSNRLNSGVFRVQSKLTEQMDITVTRELDIVNMTTLIDTLQKMNKEVQTEVDKKKELIYNMEFKIDQMEDKQSEMEKQNVTEDNAEVYNKLKDLEKILADHVETKTLLQDQISRIQDEMRRLTTAIANDEQKLDVMQNKLQNEKLEYEGGMKQAEAAKHAAQEKQVEENILILKLKQFDQSMKKEETEIYNLQRMKINLMQAMRERELEVNSKKELLQVQKRNLDEDKGRLKSDLKNRHLKVDQLQSKYHLATMCLGTDEDGQTLTITHYKLKAAQDKYYLKQRGDTLDEKIRTIEKEIVAMENTLKIVNLTNSAFKKSMSEVEDSGIVTTYVWK</sequence>
<organism evidence="6 7">
    <name type="scientific">Henosepilachna vigintioctopunctata</name>
    <dbReference type="NCBI Taxonomy" id="420089"/>
    <lineage>
        <taxon>Eukaryota</taxon>
        <taxon>Metazoa</taxon>
        <taxon>Ecdysozoa</taxon>
        <taxon>Arthropoda</taxon>
        <taxon>Hexapoda</taxon>
        <taxon>Insecta</taxon>
        <taxon>Pterygota</taxon>
        <taxon>Neoptera</taxon>
        <taxon>Endopterygota</taxon>
        <taxon>Coleoptera</taxon>
        <taxon>Polyphaga</taxon>
        <taxon>Cucujiformia</taxon>
        <taxon>Coccinelloidea</taxon>
        <taxon>Coccinellidae</taxon>
        <taxon>Epilachninae</taxon>
        <taxon>Epilachnini</taxon>
        <taxon>Henosepilachna</taxon>
    </lineage>
</organism>
<proteinExistence type="inferred from homology"/>
<keyword evidence="7" id="KW-1185">Reference proteome</keyword>
<feature type="coiled-coil region" evidence="5">
    <location>
        <begin position="435"/>
        <end position="555"/>
    </location>
</feature>
<evidence type="ECO:0000256" key="2">
    <source>
        <dbReference type="ARBA" id="ARBA00016725"/>
    </source>
</evidence>
<dbReference type="PANTHER" id="PTHR18962">
    <property type="entry name" value="COILED-COIL DOMAIN-CONTAINING PROTEIN 39"/>
    <property type="match status" value="1"/>
</dbReference>
<feature type="coiled-coil region" evidence="5">
    <location>
        <begin position="330"/>
        <end position="371"/>
    </location>
</feature>
<feature type="coiled-coil region" evidence="5">
    <location>
        <begin position="250"/>
        <end position="301"/>
    </location>
</feature>
<gene>
    <name evidence="6" type="ORF">WA026_006712</name>
</gene>
<comment type="function">
    <text evidence="4">Required for assembly of dynein regulatory complex (DRC) and inner dynein arm (IDA) complexes, which are responsible for ciliary beat regulation, thereby playing a central role in motility in cilia and flagella. Probably acts together with CCDC40 to form a molecular ruler that determines the 96 nanometer (nm) repeat length and arrangements of components in cilia and flagella. Not required for outer dynein arm complexes assembly.</text>
</comment>
<comment type="caution">
    <text evidence="6">The sequence shown here is derived from an EMBL/GenBank/DDBJ whole genome shotgun (WGS) entry which is preliminary data.</text>
</comment>
<feature type="coiled-coil region" evidence="5">
    <location>
        <begin position="106"/>
        <end position="140"/>
    </location>
</feature>
<dbReference type="GO" id="GO:0005930">
    <property type="term" value="C:axoneme"/>
    <property type="evidence" value="ECO:0007669"/>
    <property type="project" value="InterPro"/>
</dbReference>
<dbReference type="GO" id="GO:0060287">
    <property type="term" value="P:epithelial cilium movement involved in determination of left/right asymmetry"/>
    <property type="evidence" value="ECO:0007669"/>
    <property type="project" value="TreeGrafter"/>
</dbReference>
<dbReference type="GO" id="GO:0060285">
    <property type="term" value="P:cilium-dependent cell motility"/>
    <property type="evidence" value="ECO:0007669"/>
    <property type="project" value="TreeGrafter"/>
</dbReference>
<name>A0AAW1UHH9_9CUCU</name>
<dbReference type="EMBL" id="JARQZJ010000062">
    <property type="protein sequence ID" value="KAK9879647.1"/>
    <property type="molecule type" value="Genomic_DNA"/>
</dbReference>
<dbReference type="InterPro" id="IPR033290">
    <property type="entry name" value="CCDC39"/>
</dbReference>
<evidence type="ECO:0000313" key="6">
    <source>
        <dbReference type="EMBL" id="KAK9879647.1"/>
    </source>
</evidence>
<dbReference type="Pfam" id="PF24161">
    <property type="entry name" value="CCDC39"/>
    <property type="match status" value="1"/>
</dbReference>
<accession>A0AAW1UHH9</accession>
<evidence type="ECO:0000256" key="3">
    <source>
        <dbReference type="ARBA" id="ARBA00023054"/>
    </source>
</evidence>
<dbReference type="PANTHER" id="PTHR18962:SF0">
    <property type="entry name" value="COILED-COIL DOMAIN-CONTAINING PROTEIN 39"/>
    <property type="match status" value="1"/>
</dbReference>
<reference evidence="6 7" key="1">
    <citation type="submission" date="2023-03" db="EMBL/GenBank/DDBJ databases">
        <title>Genome insight into feeding habits of ladybird beetles.</title>
        <authorList>
            <person name="Li H.-S."/>
            <person name="Huang Y.-H."/>
            <person name="Pang H."/>
        </authorList>
    </citation>
    <scope>NUCLEOTIDE SEQUENCE [LARGE SCALE GENOMIC DNA]</scope>
    <source>
        <strain evidence="6">SYSU_2023b</strain>
        <tissue evidence="6">Whole body</tissue>
    </source>
</reference>
<feature type="coiled-coil region" evidence="5">
    <location>
        <begin position="29"/>
        <end position="77"/>
    </location>
</feature>
<dbReference type="GO" id="GO:0036159">
    <property type="term" value="P:inner dynein arm assembly"/>
    <property type="evidence" value="ECO:0007669"/>
    <property type="project" value="InterPro"/>
</dbReference>
<evidence type="ECO:0000256" key="4">
    <source>
        <dbReference type="ARBA" id="ARBA00045182"/>
    </source>
</evidence>
<dbReference type="Proteomes" id="UP001431783">
    <property type="component" value="Unassembled WGS sequence"/>
</dbReference>
<protein>
    <recommendedName>
        <fullName evidence="2">Coiled-coil domain-containing protein 39</fullName>
    </recommendedName>
</protein>
<evidence type="ECO:0000256" key="5">
    <source>
        <dbReference type="SAM" id="Coils"/>
    </source>
</evidence>
<evidence type="ECO:0000256" key="1">
    <source>
        <dbReference type="ARBA" id="ARBA00005805"/>
    </source>
</evidence>
<comment type="similarity">
    <text evidence="1">Belongs to the CCDC39 family.</text>
</comment>
<dbReference type="GO" id="GO:0005576">
    <property type="term" value="C:extracellular region"/>
    <property type="evidence" value="ECO:0007669"/>
    <property type="project" value="GOC"/>
</dbReference>